<dbReference type="InterPro" id="IPR036890">
    <property type="entry name" value="HATPase_C_sf"/>
</dbReference>
<dbReference type="SMART" id="SM00448">
    <property type="entry name" value="REC"/>
    <property type="match status" value="1"/>
</dbReference>
<feature type="domain" description="Response regulatory" evidence="8">
    <location>
        <begin position="7"/>
        <end position="123"/>
    </location>
</feature>
<gene>
    <name evidence="9" type="ORF">ABFZ84_01780</name>
</gene>
<dbReference type="Pfam" id="PF02518">
    <property type="entry name" value="HATPase_c"/>
    <property type="match status" value="1"/>
</dbReference>
<name>A0ABV3Z4J4_9PROT</name>
<dbReference type="CDD" id="cd00082">
    <property type="entry name" value="HisKA"/>
    <property type="match status" value="1"/>
</dbReference>
<dbReference type="PROSITE" id="PS50110">
    <property type="entry name" value="RESPONSE_REGULATORY"/>
    <property type="match status" value="1"/>
</dbReference>
<dbReference type="Gene3D" id="1.10.287.130">
    <property type="match status" value="1"/>
</dbReference>
<keyword evidence="4" id="KW-0808">Transferase</keyword>
<dbReference type="InterPro" id="IPR001789">
    <property type="entry name" value="Sig_transdc_resp-reg_receiver"/>
</dbReference>
<dbReference type="SUPFAM" id="SSF52172">
    <property type="entry name" value="CheY-like"/>
    <property type="match status" value="1"/>
</dbReference>
<dbReference type="SUPFAM" id="SSF55874">
    <property type="entry name" value="ATPase domain of HSP90 chaperone/DNA topoisomerase II/histidine kinase"/>
    <property type="match status" value="1"/>
</dbReference>
<dbReference type="InterPro" id="IPR003594">
    <property type="entry name" value="HATPase_dom"/>
</dbReference>
<dbReference type="SMART" id="SM00388">
    <property type="entry name" value="HisKA"/>
    <property type="match status" value="1"/>
</dbReference>
<proteinExistence type="predicted"/>
<dbReference type="PROSITE" id="PS50109">
    <property type="entry name" value="HIS_KIN"/>
    <property type="match status" value="1"/>
</dbReference>
<dbReference type="EMBL" id="JBEHZE010000001">
    <property type="protein sequence ID" value="MEX6632267.1"/>
    <property type="molecule type" value="Genomic_DNA"/>
</dbReference>
<evidence type="ECO:0000313" key="9">
    <source>
        <dbReference type="EMBL" id="MEX6632267.1"/>
    </source>
</evidence>
<evidence type="ECO:0000313" key="10">
    <source>
        <dbReference type="Proteomes" id="UP001560685"/>
    </source>
</evidence>
<evidence type="ECO:0000256" key="2">
    <source>
        <dbReference type="ARBA" id="ARBA00012438"/>
    </source>
</evidence>
<evidence type="ECO:0000256" key="1">
    <source>
        <dbReference type="ARBA" id="ARBA00000085"/>
    </source>
</evidence>
<sequence length="393" mass="42769">MSDSARVVLLADDDPVMRELASAKLKEAGYSVTTAEDGAEALARLKKMDADLVISDIDMPNMNGYELTEAIRKDETLCEIPVMVITASDQSDAVDRAFASGATSFLAKPMNWSLFHHAVKFVLRASDDRRELKTAKDQAEAGARFKDSLMSVMSHELRTPLNAIIGFGQILAERFDQQQDNMHNEYAEYIIDGGRRLLNSVSDMLLASDARSGPIGINETDVFLGDIMEEALGSIEKTLRLAEVTPVQRLCSENLEICCDRGLVAKAVRKLVDNSVKFSPKGVSVVIGAALTRGGDLAIVVKDNGPGVKPELLDKVTAPFEQIDMSFQRSREGLGLGLPLVQAIAKAHGGSFRIDSVVNEGTRAIIVLPSRRVHEMPGSMPKQTKQEQGREVA</sequence>
<keyword evidence="5" id="KW-0418">Kinase</keyword>
<dbReference type="Gene3D" id="3.40.50.2300">
    <property type="match status" value="1"/>
</dbReference>
<dbReference type="CDD" id="cd17546">
    <property type="entry name" value="REC_hyHK_CKI1_RcsC-like"/>
    <property type="match status" value="1"/>
</dbReference>
<comment type="caution">
    <text evidence="9">The sequence shown here is derived from an EMBL/GenBank/DDBJ whole genome shotgun (WGS) entry which is preliminary data.</text>
</comment>
<evidence type="ECO:0000256" key="6">
    <source>
        <dbReference type="PROSITE-ProRule" id="PRU00169"/>
    </source>
</evidence>
<dbReference type="SMART" id="SM00387">
    <property type="entry name" value="HATPase_c"/>
    <property type="match status" value="1"/>
</dbReference>
<dbReference type="InterPro" id="IPR004358">
    <property type="entry name" value="Sig_transdc_His_kin-like_C"/>
</dbReference>
<evidence type="ECO:0000256" key="5">
    <source>
        <dbReference type="ARBA" id="ARBA00022777"/>
    </source>
</evidence>
<dbReference type="Gene3D" id="3.30.565.10">
    <property type="entry name" value="Histidine kinase-like ATPase, C-terminal domain"/>
    <property type="match status" value="1"/>
</dbReference>
<feature type="modified residue" description="4-aspartylphosphate" evidence="6">
    <location>
        <position position="56"/>
    </location>
</feature>
<dbReference type="PANTHER" id="PTHR43047:SF72">
    <property type="entry name" value="OSMOSENSING HISTIDINE PROTEIN KINASE SLN1"/>
    <property type="match status" value="1"/>
</dbReference>
<accession>A0ABV3Z4J4</accession>
<dbReference type="RefSeq" id="WP_369312177.1">
    <property type="nucleotide sequence ID" value="NZ_JBEHZE010000001.1"/>
</dbReference>
<dbReference type="Pfam" id="PF00072">
    <property type="entry name" value="Response_reg"/>
    <property type="match status" value="1"/>
</dbReference>
<dbReference type="EC" id="2.7.13.3" evidence="2"/>
<feature type="domain" description="Histidine kinase" evidence="7">
    <location>
        <begin position="152"/>
        <end position="372"/>
    </location>
</feature>
<dbReference type="Pfam" id="PF00512">
    <property type="entry name" value="HisKA"/>
    <property type="match status" value="1"/>
</dbReference>
<dbReference type="InterPro" id="IPR005467">
    <property type="entry name" value="His_kinase_dom"/>
</dbReference>
<keyword evidence="10" id="KW-1185">Reference proteome</keyword>
<keyword evidence="3 6" id="KW-0597">Phosphoprotein</keyword>
<evidence type="ECO:0000259" key="7">
    <source>
        <dbReference type="PROSITE" id="PS50109"/>
    </source>
</evidence>
<organism evidence="9 10">
    <name type="scientific">Hyphococcus lacteus</name>
    <dbReference type="NCBI Taxonomy" id="3143536"/>
    <lineage>
        <taxon>Bacteria</taxon>
        <taxon>Pseudomonadati</taxon>
        <taxon>Pseudomonadota</taxon>
        <taxon>Alphaproteobacteria</taxon>
        <taxon>Parvularculales</taxon>
        <taxon>Parvularculaceae</taxon>
        <taxon>Hyphococcus</taxon>
    </lineage>
</organism>
<dbReference type="InterPro" id="IPR003661">
    <property type="entry name" value="HisK_dim/P_dom"/>
</dbReference>
<evidence type="ECO:0000256" key="4">
    <source>
        <dbReference type="ARBA" id="ARBA00022679"/>
    </source>
</evidence>
<dbReference type="SUPFAM" id="SSF47384">
    <property type="entry name" value="Homodimeric domain of signal transducing histidine kinase"/>
    <property type="match status" value="1"/>
</dbReference>
<dbReference type="CDD" id="cd00075">
    <property type="entry name" value="HATPase"/>
    <property type="match status" value="1"/>
</dbReference>
<evidence type="ECO:0000259" key="8">
    <source>
        <dbReference type="PROSITE" id="PS50110"/>
    </source>
</evidence>
<reference evidence="9 10" key="1">
    <citation type="submission" date="2024-05" db="EMBL/GenBank/DDBJ databases">
        <title>Three bacterial strains, DH-69, EH-24, and ECK-19 isolated from coastal sediments.</title>
        <authorList>
            <person name="Ye Y.-Q."/>
            <person name="Du Z.-J."/>
        </authorList>
    </citation>
    <scope>NUCLEOTIDE SEQUENCE [LARGE SCALE GENOMIC DNA]</scope>
    <source>
        <strain evidence="9 10">ECK-19</strain>
    </source>
</reference>
<dbReference type="InterPro" id="IPR011006">
    <property type="entry name" value="CheY-like_superfamily"/>
</dbReference>
<dbReference type="PANTHER" id="PTHR43047">
    <property type="entry name" value="TWO-COMPONENT HISTIDINE PROTEIN KINASE"/>
    <property type="match status" value="1"/>
</dbReference>
<dbReference type="Proteomes" id="UP001560685">
    <property type="component" value="Unassembled WGS sequence"/>
</dbReference>
<evidence type="ECO:0000256" key="3">
    <source>
        <dbReference type="ARBA" id="ARBA00022553"/>
    </source>
</evidence>
<comment type="catalytic activity">
    <reaction evidence="1">
        <text>ATP + protein L-histidine = ADP + protein N-phospho-L-histidine.</text>
        <dbReference type="EC" id="2.7.13.3"/>
    </reaction>
</comment>
<dbReference type="InterPro" id="IPR036097">
    <property type="entry name" value="HisK_dim/P_sf"/>
</dbReference>
<dbReference type="PRINTS" id="PR00344">
    <property type="entry name" value="BCTRLSENSOR"/>
</dbReference>
<protein>
    <recommendedName>
        <fullName evidence="2">histidine kinase</fullName>
        <ecNumber evidence="2">2.7.13.3</ecNumber>
    </recommendedName>
</protein>